<comment type="caution">
    <text evidence="1">The sequence shown here is derived from an EMBL/GenBank/DDBJ whole genome shotgun (WGS) entry which is preliminary data.</text>
</comment>
<reference evidence="1 2" key="1">
    <citation type="submission" date="2020-04" db="EMBL/GenBank/DDBJ databases">
        <title>Perkinsus olseni comparative genomics.</title>
        <authorList>
            <person name="Bogema D.R."/>
        </authorList>
    </citation>
    <scope>NUCLEOTIDE SEQUENCE [LARGE SCALE GENOMIC DNA]</scope>
    <source>
        <strain evidence="1">ATCC PRA-205</strain>
    </source>
</reference>
<organism evidence="1 2">
    <name type="scientific">Perkinsus olseni</name>
    <name type="common">Perkinsus atlanticus</name>
    <dbReference type="NCBI Taxonomy" id="32597"/>
    <lineage>
        <taxon>Eukaryota</taxon>
        <taxon>Sar</taxon>
        <taxon>Alveolata</taxon>
        <taxon>Perkinsozoa</taxon>
        <taxon>Perkinsea</taxon>
        <taxon>Perkinsida</taxon>
        <taxon>Perkinsidae</taxon>
        <taxon>Perkinsus</taxon>
    </lineage>
</organism>
<proteinExistence type="predicted"/>
<dbReference type="Proteomes" id="UP000574390">
    <property type="component" value="Unassembled WGS sequence"/>
</dbReference>
<sequence length="207" mass="23456">MEVVTDALRVIRRLRPYRSPQDIGLNAWKLQAYLITHVLYVLSEWGARPLSPTTLHYEYDFISEALTLCMGSIDDPELCGEVVQCLRIFEAGSEGEDASLSRRISAGTCYLLSRESPAEPGRWSRGGNSDIYADYHTTMCVLVGLVEPDFNRYRAGSGSEKHSTRVQEWLTFMEDEEPCPYEQTWLEYKSIDSSLVGDATAEEYFTA</sequence>
<dbReference type="EMBL" id="JABANM010007914">
    <property type="protein sequence ID" value="KAF4743491.1"/>
    <property type="molecule type" value="Genomic_DNA"/>
</dbReference>
<evidence type="ECO:0000313" key="1">
    <source>
        <dbReference type="EMBL" id="KAF4743491.1"/>
    </source>
</evidence>
<accession>A0A7J6TF00</accession>
<gene>
    <name evidence="1" type="primary">SRP68_8</name>
    <name evidence="1" type="ORF">FOZ62_010854</name>
</gene>
<name>A0A7J6TF00_PEROL</name>
<dbReference type="AlphaFoldDB" id="A0A7J6TF00"/>
<protein>
    <submittedName>
        <fullName evidence="1">Signal recognition particle subunit srp68</fullName>
    </submittedName>
</protein>
<evidence type="ECO:0000313" key="2">
    <source>
        <dbReference type="Proteomes" id="UP000574390"/>
    </source>
</evidence>